<dbReference type="RefSeq" id="XP_050508084.1">
    <property type="nucleotide sequence ID" value="XM_050652127.1"/>
</dbReference>
<dbReference type="GeneID" id="126885542"/>
<keyword evidence="4" id="KW-1185">Reference proteome</keyword>
<evidence type="ECO:0000313" key="3">
    <source>
        <dbReference type="EnsemblMetazoa" id="XP_050508084.1"/>
    </source>
</evidence>
<proteinExistence type="predicted"/>
<accession>A0ABM5KD19</accession>
<feature type="coiled-coil region" evidence="1">
    <location>
        <begin position="2"/>
        <end position="71"/>
    </location>
</feature>
<sequence>MMHDLTTETKNLTTEVKEIKNEQRKYWEELNDLKTELEKVKQENQTKHKEKEEMKKELNYMKIRVQRLEKERKVNNVVIQGLPIDTIDRNALKQTVGNFMEKEMNINVQIEEVIKLGEKTCLVKLQNKFEKEKIMQNKAKLKHIKGNKVYINNDITKEELQTQKKIRQVANEEINKEINESSFTSQINEEPTLQIQSKRSFSETVTPPDTPECFKRPTTDTRSKKKKTTQTRNTLDIKKQMEPTKAFFEDEKNHTVLNYQETIHFFENAYGSANTLNVAQTFTKDIEGLLELLDNIYPLFDEKIMKTRCTKIKRKISKQLDVLYSSFEIDSDQVQE</sequence>
<evidence type="ECO:0000313" key="4">
    <source>
        <dbReference type="Proteomes" id="UP001652700"/>
    </source>
</evidence>
<organism evidence="3 4">
    <name type="scientific">Diabrotica virgifera virgifera</name>
    <name type="common">western corn rootworm</name>
    <dbReference type="NCBI Taxonomy" id="50390"/>
    <lineage>
        <taxon>Eukaryota</taxon>
        <taxon>Metazoa</taxon>
        <taxon>Ecdysozoa</taxon>
        <taxon>Arthropoda</taxon>
        <taxon>Hexapoda</taxon>
        <taxon>Insecta</taxon>
        <taxon>Pterygota</taxon>
        <taxon>Neoptera</taxon>
        <taxon>Endopterygota</taxon>
        <taxon>Coleoptera</taxon>
        <taxon>Polyphaga</taxon>
        <taxon>Cucujiformia</taxon>
        <taxon>Chrysomeloidea</taxon>
        <taxon>Chrysomelidae</taxon>
        <taxon>Galerucinae</taxon>
        <taxon>Diabroticina</taxon>
        <taxon>Diabroticites</taxon>
        <taxon>Diabrotica</taxon>
    </lineage>
</organism>
<keyword evidence="1" id="KW-0175">Coiled coil</keyword>
<feature type="compositionally biased region" description="Polar residues" evidence="2">
    <location>
        <begin position="196"/>
        <end position="207"/>
    </location>
</feature>
<reference evidence="3" key="1">
    <citation type="submission" date="2025-05" db="UniProtKB">
        <authorList>
            <consortium name="EnsemblMetazoa"/>
        </authorList>
    </citation>
    <scope>IDENTIFICATION</scope>
</reference>
<evidence type="ECO:0000256" key="2">
    <source>
        <dbReference type="SAM" id="MobiDB-lite"/>
    </source>
</evidence>
<evidence type="ECO:0000256" key="1">
    <source>
        <dbReference type="SAM" id="Coils"/>
    </source>
</evidence>
<dbReference type="EnsemblMetazoa" id="XM_050652127.1">
    <property type="protein sequence ID" value="XP_050508084.1"/>
    <property type="gene ID" value="LOC126885542"/>
</dbReference>
<dbReference type="Proteomes" id="UP001652700">
    <property type="component" value="Unplaced"/>
</dbReference>
<feature type="region of interest" description="Disordered" evidence="2">
    <location>
        <begin position="196"/>
        <end position="232"/>
    </location>
</feature>
<protein>
    <submittedName>
        <fullName evidence="3">Uncharacterized protein</fullName>
    </submittedName>
</protein>
<name>A0ABM5KD19_DIAVI</name>
<feature type="compositionally biased region" description="Basic and acidic residues" evidence="2">
    <location>
        <begin position="212"/>
        <end position="222"/>
    </location>
</feature>